<dbReference type="PANTHER" id="PTHR33602">
    <property type="entry name" value="REGULATORY PROTEIN RECX FAMILY PROTEIN"/>
    <property type="match status" value="1"/>
</dbReference>
<keyword evidence="4 5" id="KW-0963">Cytoplasm</keyword>
<name>A0A0L6W6R4_9FIRM</name>
<comment type="subcellular location">
    <subcellularLocation>
        <location evidence="1 5">Cytoplasm</location>
    </subcellularLocation>
</comment>
<evidence type="ECO:0000313" key="9">
    <source>
        <dbReference type="EMBL" id="KNZ71156.1"/>
    </source>
</evidence>
<evidence type="ECO:0000256" key="4">
    <source>
        <dbReference type="ARBA" id="ARBA00022490"/>
    </source>
</evidence>
<sequence>MDDIYSRAKEYAFKLLTFRPRTKKEIEDKLAGKNYPTEIIRQIVQMLENYNLVNDEEFAELWIRDRCKVRSYGRWRIKHELALKGIDRALIDEQVNRLISDEEEFEMARRLVEKKRKTGRLNKRKVYAFLRRRGFPKEIVNHLLAEYGWEEAENPCE</sequence>
<keyword evidence="10" id="KW-1185">Reference proteome</keyword>
<dbReference type="InterPro" id="IPR003783">
    <property type="entry name" value="Regulatory_RecX"/>
</dbReference>
<evidence type="ECO:0000259" key="7">
    <source>
        <dbReference type="Pfam" id="PF21981"/>
    </source>
</evidence>
<dbReference type="InterPro" id="IPR053926">
    <property type="entry name" value="RecX_HTH_1st"/>
</dbReference>
<dbReference type="PANTHER" id="PTHR33602:SF1">
    <property type="entry name" value="REGULATORY PROTEIN RECX FAMILY PROTEIN"/>
    <property type="match status" value="1"/>
</dbReference>
<feature type="domain" description="RecX first three-helical" evidence="8">
    <location>
        <begin position="8"/>
        <end position="45"/>
    </location>
</feature>
<dbReference type="AlphaFoldDB" id="A0A0L6W6R4"/>
<dbReference type="Pfam" id="PF21982">
    <property type="entry name" value="RecX_HTH1"/>
    <property type="match status" value="1"/>
</dbReference>
<dbReference type="InterPro" id="IPR053925">
    <property type="entry name" value="RecX_HTH_3rd"/>
</dbReference>
<evidence type="ECO:0000256" key="1">
    <source>
        <dbReference type="ARBA" id="ARBA00004496"/>
    </source>
</evidence>
<dbReference type="GO" id="GO:0006282">
    <property type="term" value="P:regulation of DNA repair"/>
    <property type="evidence" value="ECO:0007669"/>
    <property type="project" value="UniProtKB-UniRule"/>
</dbReference>
<dbReference type="Pfam" id="PF02631">
    <property type="entry name" value="RecX_HTH2"/>
    <property type="match status" value="1"/>
</dbReference>
<evidence type="ECO:0000313" key="10">
    <source>
        <dbReference type="Proteomes" id="UP000037175"/>
    </source>
</evidence>
<protein>
    <recommendedName>
        <fullName evidence="3 5">Regulatory protein RecX</fullName>
    </recommendedName>
</protein>
<dbReference type="Pfam" id="PF21981">
    <property type="entry name" value="RecX_HTH3"/>
    <property type="match status" value="1"/>
</dbReference>
<evidence type="ECO:0000256" key="2">
    <source>
        <dbReference type="ARBA" id="ARBA00009695"/>
    </source>
</evidence>
<dbReference type="GO" id="GO:0005737">
    <property type="term" value="C:cytoplasm"/>
    <property type="evidence" value="ECO:0007669"/>
    <property type="project" value="UniProtKB-SubCell"/>
</dbReference>
<evidence type="ECO:0000256" key="3">
    <source>
        <dbReference type="ARBA" id="ARBA00018111"/>
    </source>
</evidence>
<feature type="domain" description="RecX third three-helical" evidence="7">
    <location>
        <begin position="102"/>
        <end position="143"/>
    </location>
</feature>
<comment type="caution">
    <text evidence="9">The sequence shown here is derived from an EMBL/GenBank/DDBJ whole genome shotgun (WGS) entry which is preliminary data.</text>
</comment>
<evidence type="ECO:0000259" key="8">
    <source>
        <dbReference type="Pfam" id="PF21982"/>
    </source>
</evidence>
<proteinExistence type="inferred from homology"/>
<evidence type="ECO:0000259" key="6">
    <source>
        <dbReference type="Pfam" id="PF02631"/>
    </source>
</evidence>
<evidence type="ECO:0000256" key="5">
    <source>
        <dbReference type="HAMAP-Rule" id="MF_01114"/>
    </source>
</evidence>
<gene>
    <name evidence="5" type="primary">recX</name>
    <name evidence="9" type="ORF">Tfer_0234</name>
</gene>
<feature type="domain" description="RecX second three-helical" evidence="6">
    <location>
        <begin position="54"/>
        <end position="93"/>
    </location>
</feature>
<dbReference type="EMBL" id="LGTE01000001">
    <property type="protein sequence ID" value="KNZ71156.1"/>
    <property type="molecule type" value="Genomic_DNA"/>
</dbReference>
<dbReference type="RefSeq" id="WP_052216514.1">
    <property type="nucleotide sequence ID" value="NZ_LGTE01000001.1"/>
</dbReference>
<comment type="function">
    <text evidence="5">Modulates RecA activity.</text>
</comment>
<accession>A0A0L6W6R4</accession>
<dbReference type="Gene3D" id="1.10.10.10">
    <property type="entry name" value="Winged helix-like DNA-binding domain superfamily/Winged helix DNA-binding domain"/>
    <property type="match status" value="3"/>
</dbReference>
<dbReference type="InterPro" id="IPR053924">
    <property type="entry name" value="RecX_HTH_2nd"/>
</dbReference>
<dbReference type="InterPro" id="IPR036388">
    <property type="entry name" value="WH-like_DNA-bd_sf"/>
</dbReference>
<dbReference type="Proteomes" id="UP000037175">
    <property type="component" value="Unassembled WGS sequence"/>
</dbReference>
<dbReference type="HAMAP" id="MF_01114">
    <property type="entry name" value="RecX"/>
    <property type="match status" value="1"/>
</dbReference>
<comment type="similarity">
    <text evidence="2 5">Belongs to the RecX family.</text>
</comment>
<organism evidence="9 10">
    <name type="scientific">Thermincola ferriacetica</name>
    <dbReference type="NCBI Taxonomy" id="281456"/>
    <lineage>
        <taxon>Bacteria</taxon>
        <taxon>Bacillati</taxon>
        <taxon>Bacillota</taxon>
        <taxon>Clostridia</taxon>
        <taxon>Eubacteriales</taxon>
        <taxon>Thermincolaceae</taxon>
        <taxon>Thermincola</taxon>
    </lineage>
</organism>
<reference evidence="10" key="1">
    <citation type="submission" date="2015-07" db="EMBL/GenBank/DDBJ databases">
        <title>Complete Genome of Thermincola ferriacetica strain Z-0001T.</title>
        <authorList>
            <person name="Lusk B."/>
            <person name="Badalamenti J.P."/>
            <person name="Parameswaran P."/>
            <person name="Bond D.R."/>
            <person name="Torres C.I."/>
        </authorList>
    </citation>
    <scope>NUCLEOTIDE SEQUENCE [LARGE SCALE GENOMIC DNA]</scope>
    <source>
        <strain evidence="10">Z-0001</strain>
    </source>
</reference>